<dbReference type="GO" id="GO:0032259">
    <property type="term" value="P:methylation"/>
    <property type="evidence" value="ECO:0007669"/>
    <property type="project" value="UniProtKB-KW"/>
</dbReference>
<protein>
    <recommendedName>
        <fullName evidence="4">O-methyltransferase C-terminal domain-containing protein</fullName>
    </recommendedName>
</protein>
<reference evidence="5" key="2">
    <citation type="submission" date="2021-03" db="UniProtKB">
        <authorList>
            <consortium name="EnsemblPlants"/>
        </authorList>
    </citation>
    <scope>IDENTIFICATION</scope>
</reference>
<organism evidence="5 6">
    <name type="scientific">Cannabis sativa</name>
    <name type="common">Hemp</name>
    <name type="synonym">Marijuana</name>
    <dbReference type="NCBI Taxonomy" id="3483"/>
    <lineage>
        <taxon>Eukaryota</taxon>
        <taxon>Viridiplantae</taxon>
        <taxon>Streptophyta</taxon>
        <taxon>Embryophyta</taxon>
        <taxon>Tracheophyta</taxon>
        <taxon>Spermatophyta</taxon>
        <taxon>Magnoliopsida</taxon>
        <taxon>eudicotyledons</taxon>
        <taxon>Gunneridae</taxon>
        <taxon>Pentapetalae</taxon>
        <taxon>rosids</taxon>
        <taxon>fabids</taxon>
        <taxon>Rosales</taxon>
        <taxon>Cannabaceae</taxon>
        <taxon>Cannabis</taxon>
    </lineage>
</organism>
<dbReference type="PANTHER" id="PTHR11746">
    <property type="entry name" value="O-METHYLTRANSFERASE"/>
    <property type="match status" value="1"/>
</dbReference>
<keyword evidence="2" id="KW-0808">Transferase</keyword>
<sequence length="147" mass="16499">MSTIVCLQLDQAFMTPWHFLGNWLRKDEATTLFESAHEMSFWEYTSKNTKFGHLFNEAMADDSELMLKLVIEDVKPVFEGLTSLVDVGGGTGEVCKILNQVFPHLKCSVLELSHVVANLPNAQNLKFIEGDMFQAIPPANAVLLKVR</sequence>
<name>A0A803Q3E5_CANSA</name>
<dbReference type="EnsemblPlants" id="evm.model.07.1635">
    <property type="protein sequence ID" value="cds.evm.model.07.1635"/>
    <property type="gene ID" value="evm.TU.07.1635"/>
</dbReference>
<evidence type="ECO:0000256" key="3">
    <source>
        <dbReference type="ARBA" id="ARBA00022691"/>
    </source>
</evidence>
<dbReference type="SUPFAM" id="SSF53335">
    <property type="entry name" value="S-adenosyl-L-methionine-dependent methyltransferases"/>
    <property type="match status" value="1"/>
</dbReference>
<dbReference type="Gene3D" id="3.40.50.150">
    <property type="entry name" value="Vaccinia Virus protein VP39"/>
    <property type="match status" value="1"/>
</dbReference>
<keyword evidence="3" id="KW-0949">S-adenosyl-L-methionine</keyword>
<dbReference type="GO" id="GO:0008171">
    <property type="term" value="F:O-methyltransferase activity"/>
    <property type="evidence" value="ECO:0007669"/>
    <property type="project" value="InterPro"/>
</dbReference>
<evidence type="ECO:0000313" key="5">
    <source>
        <dbReference type="EnsemblPlants" id="cds.evm.model.07.1635"/>
    </source>
</evidence>
<dbReference type="Proteomes" id="UP000596661">
    <property type="component" value="Chromosome 7"/>
</dbReference>
<dbReference type="Pfam" id="PF00891">
    <property type="entry name" value="Methyltransf_2"/>
    <property type="match status" value="1"/>
</dbReference>
<evidence type="ECO:0000256" key="1">
    <source>
        <dbReference type="ARBA" id="ARBA00022603"/>
    </source>
</evidence>
<dbReference type="InterPro" id="IPR016461">
    <property type="entry name" value="COMT-like"/>
</dbReference>
<dbReference type="EMBL" id="UZAU01000673">
    <property type="status" value="NOT_ANNOTATED_CDS"/>
    <property type="molecule type" value="Genomic_DNA"/>
</dbReference>
<dbReference type="OMA" id="RICYEAM"/>
<proteinExistence type="predicted"/>
<keyword evidence="6" id="KW-1185">Reference proteome</keyword>
<evidence type="ECO:0000256" key="2">
    <source>
        <dbReference type="ARBA" id="ARBA00022679"/>
    </source>
</evidence>
<accession>A0A803Q3E5</accession>
<evidence type="ECO:0000313" key="6">
    <source>
        <dbReference type="Proteomes" id="UP000596661"/>
    </source>
</evidence>
<dbReference type="InterPro" id="IPR001077">
    <property type="entry name" value="COMT_C"/>
</dbReference>
<keyword evidence="1" id="KW-0489">Methyltransferase</keyword>
<dbReference type="InterPro" id="IPR029063">
    <property type="entry name" value="SAM-dependent_MTases_sf"/>
</dbReference>
<dbReference type="PROSITE" id="PS51683">
    <property type="entry name" value="SAM_OMT_II"/>
    <property type="match status" value="1"/>
</dbReference>
<feature type="domain" description="O-methyltransferase C-terminal" evidence="4">
    <location>
        <begin position="17"/>
        <end position="145"/>
    </location>
</feature>
<dbReference type="Gramene" id="evm.model.07.1635">
    <property type="protein sequence ID" value="cds.evm.model.07.1635"/>
    <property type="gene ID" value="evm.TU.07.1635"/>
</dbReference>
<dbReference type="AlphaFoldDB" id="A0A803Q3E5"/>
<reference evidence="5" key="1">
    <citation type="submission" date="2018-11" db="EMBL/GenBank/DDBJ databases">
        <authorList>
            <person name="Grassa J C."/>
        </authorList>
    </citation>
    <scope>NUCLEOTIDE SEQUENCE [LARGE SCALE GENOMIC DNA]</scope>
</reference>
<evidence type="ECO:0000259" key="4">
    <source>
        <dbReference type="Pfam" id="PF00891"/>
    </source>
</evidence>